<evidence type="ECO:0000256" key="2">
    <source>
        <dbReference type="ARBA" id="ARBA00009853"/>
    </source>
</evidence>
<evidence type="ECO:0000256" key="3">
    <source>
        <dbReference type="ARBA" id="ARBA00022692"/>
    </source>
</evidence>
<dbReference type="PANTHER" id="PTHR22911:SF6">
    <property type="entry name" value="SOLUTE CARRIER FAMILY 35 MEMBER G1"/>
    <property type="match status" value="1"/>
</dbReference>
<keyword evidence="4 6" id="KW-1133">Transmembrane helix</keyword>
<evidence type="ECO:0000256" key="1">
    <source>
        <dbReference type="ARBA" id="ARBA00004141"/>
    </source>
</evidence>
<comment type="similarity">
    <text evidence="2">Belongs to the drug/metabolite transporter (DMT) superfamily. 10 TMS drug/metabolite exporter (DME) (TC 2.A.7.3) family.</text>
</comment>
<protein>
    <recommendedName>
        <fullName evidence="7">EamA domain-containing protein</fullName>
    </recommendedName>
</protein>
<evidence type="ECO:0000256" key="4">
    <source>
        <dbReference type="ARBA" id="ARBA00022989"/>
    </source>
</evidence>
<comment type="caution">
    <text evidence="8">The sequence shown here is derived from an EMBL/GenBank/DDBJ whole genome shotgun (WGS) entry which is preliminary data.</text>
</comment>
<feature type="domain" description="EamA" evidence="7">
    <location>
        <begin position="152"/>
        <end position="285"/>
    </location>
</feature>
<feature type="transmembrane region" description="Helical" evidence="6">
    <location>
        <begin position="207"/>
        <end position="230"/>
    </location>
</feature>
<feature type="transmembrane region" description="Helical" evidence="6">
    <location>
        <begin position="37"/>
        <end position="59"/>
    </location>
</feature>
<organism evidence="8 9">
    <name type="scientific">Methylobacterium isbiliense</name>
    <dbReference type="NCBI Taxonomy" id="315478"/>
    <lineage>
        <taxon>Bacteria</taxon>
        <taxon>Pseudomonadati</taxon>
        <taxon>Pseudomonadota</taxon>
        <taxon>Alphaproteobacteria</taxon>
        <taxon>Hyphomicrobiales</taxon>
        <taxon>Methylobacteriaceae</taxon>
        <taxon>Methylobacterium</taxon>
    </lineage>
</organism>
<name>A0ABQ4SB72_9HYPH</name>
<sequence>MKPASDIAAAILWMAGALLSFSATALAVRELAPALGLFDILAARAGAGVVIVGVVALLRGAGGVLVPVRRWPLHLLRNVVHWFGNYAWSLGVTLLPLGIVFALEFTTPAWVTLLAVLILRERLTPSRAGAVALGFLGVLVILRPGLAALQPASLLVLGAALCFALVAIATKALTRTEPTLAILFWMNAMQLPMNLAASHLVPAAPSAVFLAGHHGLALAVVCLAGLSSHWCLTNAYKRGDAILVVPLDFLRLPLIAVVGWQVYGEALDPWLFVGAGLIVGGLVWNLTRETRRAPPAALPASPPARGT</sequence>
<proteinExistence type="inferred from homology"/>
<feature type="transmembrane region" description="Helical" evidence="6">
    <location>
        <begin position="152"/>
        <end position="173"/>
    </location>
</feature>
<evidence type="ECO:0000256" key="6">
    <source>
        <dbReference type="SAM" id="Phobius"/>
    </source>
</evidence>
<feature type="transmembrane region" description="Helical" evidence="6">
    <location>
        <begin position="242"/>
        <end position="263"/>
    </location>
</feature>
<keyword evidence="9" id="KW-1185">Reference proteome</keyword>
<reference evidence="8" key="2">
    <citation type="submission" date="2021-08" db="EMBL/GenBank/DDBJ databases">
        <authorList>
            <person name="Tani A."/>
            <person name="Ola A."/>
            <person name="Ogura Y."/>
            <person name="Katsura K."/>
            <person name="Hayashi T."/>
        </authorList>
    </citation>
    <scope>NUCLEOTIDE SEQUENCE</scope>
    <source>
        <strain evidence="8">DSM 17168</strain>
    </source>
</reference>
<accession>A0ABQ4SB72</accession>
<keyword evidence="5 6" id="KW-0472">Membrane</keyword>
<gene>
    <name evidence="8" type="ORF">GMJLKIPL_0962</name>
</gene>
<dbReference type="RefSeq" id="WP_238233933.1">
    <property type="nucleotide sequence ID" value="NZ_BPQQ01000010.1"/>
</dbReference>
<dbReference type="PANTHER" id="PTHR22911">
    <property type="entry name" value="ACYL-MALONYL CONDENSING ENZYME-RELATED"/>
    <property type="match status" value="1"/>
</dbReference>
<dbReference type="SUPFAM" id="SSF103481">
    <property type="entry name" value="Multidrug resistance efflux transporter EmrE"/>
    <property type="match status" value="2"/>
</dbReference>
<reference evidence="8" key="1">
    <citation type="journal article" date="2021" name="Front. Microbiol.">
        <title>Comprehensive Comparative Genomics and Phenotyping of Methylobacterium Species.</title>
        <authorList>
            <person name="Alessa O."/>
            <person name="Ogura Y."/>
            <person name="Fujitani Y."/>
            <person name="Takami H."/>
            <person name="Hayashi T."/>
            <person name="Sahin N."/>
            <person name="Tani A."/>
        </authorList>
    </citation>
    <scope>NUCLEOTIDE SEQUENCE</scope>
    <source>
        <strain evidence="8">DSM 17168</strain>
    </source>
</reference>
<feature type="transmembrane region" description="Helical" evidence="6">
    <location>
        <begin position="269"/>
        <end position="287"/>
    </location>
</feature>
<evidence type="ECO:0000259" key="7">
    <source>
        <dbReference type="Pfam" id="PF00892"/>
    </source>
</evidence>
<dbReference type="Pfam" id="PF00892">
    <property type="entry name" value="EamA"/>
    <property type="match status" value="2"/>
</dbReference>
<dbReference type="InterPro" id="IPR000620">
    <property type="entry name" value="EamA_dom"/>
</dbReference>
<evidence type="ECO:0000256" key="5">
    <source>
        <dbReference type="ARBA" id="ARBA00023136"/>
    </source>
</evidence>
<dbReference type="Proteomes" id="UP001055153">
    <property type="component" value="Unassembled WGS sequence"/>
</dbReference>
<comment type="subcellular location">
    <subcellularLocation>
        <location evidence="1">Membrane</location>
        <topology evidence="1">Multi-pass membrane protein</topology>
    </subcellularLocation>
</comment>
<feature type="domain" description="EamA" evidence="7">
    <location>
        <begin position="10"/>
        <end position="142"/>
    </location>
</feature>
<keyword evidence="3 6" id="KW-0812">Transmembrane</keyword>
<evidence type="ECO:0000313" key="9">
    <source>
        <dbReference type="Proteomes" id="UP001055153"/>
    </source>
</evidence>
<evidence type="ECO:0000313" key="8">
    <source>
        <dbReference type="EMBL" id="GJD99048.1"/>
    </source>
</evidence>
<dbReference type="EMBL" id="BPQQ01000010">
    <property type="protein sequence ID" value="GJD99048.1"/>
    <property type="molecule type" value="Genomic_DNA"/>
</dbReference>
<feature type="transmembrane region" description="Helical" evidence="6">
    <location>
        <begin position="180"/>
        <end position="201"/>
    </location>
</feature>
<dbReference type="InterPro" id="IPR037185">
    <property type="entry name" value="EmrE-like"/>
</dbReference>